<keyword evidence="2" id="KW-0808">Transferase</keyword>
<gene>
    <name evidence="2" type="ORF">D5F11_020325</name>
</gene>
<comment type="caution">
    <text evidence="2">The sequence shown here is derived from an EMBL/GenBank/DDBJ whole genome shotgun (WGS) entry which is preliminary data.</text>
</comment>
<dbReference type="InterPro" id="IPR052898">
    <property type="entry name" value="ACAD10-like"/>
</dbReference>
<evidence type="ECO:0000313" key="3">
    <source>
        <dbReference type="Proteomes" id="UP000287296"/>
    </source>
</evidence>
<dbReference type="Gene3D" id="3.90.1200.10">
    <property type="match status" value="1"/>
</dbReference>
<dbReference type="Proteomes" id="UP000287296">
    <property type="component" value="Unassembled WGS sequence"/>
</dbReference>
<dbReference type="OrthoDB" id="3806873at2"/>
<name>A0A429X3A5_SIMTE</name>
<evidence type="ECO:0000259" key="1">
    <source>
        <dbReference type="Pfam" id="PF01636"/>
    </source>
</evidence>
<dbReference type="PANTHER" id="PTHR47829:SF1">
    <property type="entry name" value="HAD FAMILY PHOSPHATASE"/>
    <property type="match status" value="1"/>
</dbReference>
<reference evidence="2 3" key="1">
    <citation type="submission" date="2018-12" db="EMBL/GenBank/DDBJ databases">
        <authorList>
            <person name="Sun L."/>
            <person name="Chen Z."/>
        </authorList>
    </citation>
    <scope>NUCLEOTIDE SEQUENCE [LARGE SCALE GENOMIC DNA]</scope>
    <source>
        <strain evidence="2 3">LMG 29736</strain>
    </source>
</reference>
<feature type="domain" description="Aminoglycoside phosphotransferase" evidence="1">
    <location>
        <begin position="41"/>
        <end position="267"/>
    </location>
</feature>
<sequence>MKMVQNYKDTIQVRKGEELSKEKLKHFLQKTLLETANHELEIEQFGAGHSNLTYLLKMGDWEAVLRRPPHGPVAAKAHDMKREYTFLKYIHSVYNTAPKPLIYSDDESVVGSPFFIMERKKGIILDTQFPDHLSYRPELGKQISKLMVNKLVELHQIDYKQTELIQLAKPEGFMERQVNGWIKRYERAKTDEIKEVEKLIHYLLKHIPNSTEATVIHYDYKLNNAMFTEDFTQMTGLFDWEMSTIGDPLADVAVAMSYWIQENDNDLLKFGLGKPPVTIMDGFFTRNQFIEEYASNSGRDVSTIDYYITFAYFKLAVIGQQIYYRYKNGQTNDPRFAKLNILVKNMMRQALQSANQYN</sequence>
<proteinExistence type="predicted"/>
<accession>A0A429X3A5</accession>
<dbReference type="InterPro" id="IPR002575">
    <property type="entry name" value="Aminoglycoside_PTrfase"/>
</dbReference>
<dbReference type="GO" id="GO:0016740">
    <property type="term" value="F:transferase activity"/>
    <property type="evidence" value="ECO:0007669"/>
    <property type="project" value="UniProtKB-KW"/>
</dbReference>
<evidence type="ECO:0000313" key="2">
    <source>
        <dbReference type="EMBL" id="RST57855.1"/>
    </source>
</evidence>
<dbReference type="PANTHER" id="PTHR47829">
    <property type="entry name" value="HYDROLASE, PUTATIVE (AFU_ORTHOLOGUE AFUA_1G12880)-RELATED"/>
    <property type="match status" value="1"/>
</dbReference>
<dbReference type="CDD" id="cd05154">
    <property type="entry name" value="ACAD10_11_N-like"/>
    <property type="match status" value="1"/>
</dbReference>
<dbReference type="InterPro" id="IPR041726">
    <property type="entry name" value="ACAD10_11_N"/>
</dbReference>
<dbReference type="InterPro" id="IPR011009">
    <property type="entry name" value="Kinase-like_dom_sf"/>
</dbReference>
<dbReference type="EMBL" id="QYTW02000027">
    <property type="protein sequence ID" value="RST57855.1"/>
    <property type="molecule type" value="Genomic_DNA"/>
</dbReference>
<dbReference type="Gene3D" id="3.30.200.20">
    <property type="entry name" value="Phosphorylase Kinase, domain 1"/>
    <property type="match status" value="1"/>
</dbReference>
<dbReference type="Pfam" id="PF01636">
    <property type="entry name" value="APH"/>
    <property type="match status" value="1"/>
</dbReference>
<protein>
    <submittedName>
        <fullName evidence="2">Phosphotransferase family protein</fullName>
    </submittedName>
</protein>
<organism evidence="2 3">
    <name type="scientific">Siminovitchia terrae</name>
    <name type="common">Bacillus terrae</name>
    <dbReference type="NCBI Taxonomy" id="1914933"/>
    <lineage>
        <taxon>Bacteria</taxon>
        <taxon>Bacillati</taxon>
        <taxon>Bacillota</taxon>
        <taxon>Bacilli</taxon>
        <taxon>Bacillales</taxon>
        <taxon>Bacillaceae</taxon>
        <taxon>Siminovitchia</taxon>
    </lineage>
</organism>
<dbReference type="SUPFAM" id="SSF56112">
    <property type="entry name" value="Protein kinase-like (PK-like)"/>
    <property type="match status" value="1"/>
</dbReference>
<dbReference type="AlphaFoldDB" id="A0A429X3A5"/>